<proteinExistence type="predicted"/>
<protein>
    <recommendedName>
        <fullName evidence="4">Putative zinc-finger domain-containing protein</fullName>
    </recommendedName>
</protein>
<evidence type="ECO:0000256" key="3">
    <source>
        <dbReference type="SAM" id="Phobius"/>
    </source>
</evidence>
<dbReference type="Proteomes" id="UP001501570">
    <property type="component" value="Unassembled WGS sequence"/>
</dbReference>
<sequence>MTGWHIDAGLLADYDRGSLDPSRVMAVDAHLLACASCRARVAVDPGWLAGNWAGVFDAVHAPRQGALRRLLGRVGLPEHRIQLLAATPALRWSWLSATAAVLALAVAAAYLGQPGARASDLVFLVFAPVLPVLAVATAYGPPADPMHEITGTLPAAGPRLVLWRATMVVAVAVAMGLAAAVLLPGPGRYAVAWLLPALLLSIGSLALSTLVPLATAAGLLGGAWLIVVGGAALAHRESSLAVIFGGTAQLCYLLAAALAVAVLTVRRGRFDPGETR</sequence>
<evidence type="ECO:0000313" key="6">
    <source>
        <dbReference type="Proteomes" id="UP001501570"/>
    </source>
</evidence>
<keyword evidence="3" id="KW-0812">Transmembrane</keyword>
<evidence type="ECO:0000313" key="5">
    <source>
        <dbReference type="EMBL" id="GAA5178607.1"/>
    </source>
</evidence>
<feature type="transmembrane region" description="Helical" evidence="3">
    <location>
        <begin position="92"/>
        <end position="112"/>
    </location>
</feature>
<feature type="domain" description="Putative zinc-finger" evidence="4">
    <location>
        <begin position="10"/>
        <end position="38"/>
    </location>
</feature>
<keyword evidence="2" id="KW-0804">Transcription</keyword>
<dbReference type="InterPro" id="IPR041916">
    <property type="entry name" value="Anti_sigma_zinc_sf"/>
</dbReference>
<reference evidence="6" key="1">
    <citation type="journal article" date="2019" name="Int. J. Syst. Evol. Microbiol.">
        <title>The Global Catalogue of Microorganisms (GCM) 10K type strain sequencing project: providing services to taxonomists for standard genome sequencing and annotation.</title>
        <authorList>
            <consortium name="The Broad Institute Genomics Platform"/>
            <consortium name="The Broad Institute Genome Sequencing Center for Infectious Disease"/>
            <person name="Wu L."/>
            <person name="Ma J."/>
        </authorList>
    </citation>
    <scope>NUCLEOTIDE SEQUENCE [LARGE SCALE GENOMIC DNA]</scope>
    <source>
        <strain evidence="6">JCM 18304</strain>
    </source>
</reference>
<evidence type="ECO:0000256" key="2">
    <source>
        <dbReference type="ARBA" id="ARBA00023163"/>
    </source>
</evidence>
<feature type="transmembrane region" description="Helical" evidence="3">
    <location>
        <begin position="240"/>
        <end position="263"/>
    </location>
</feature>
<dbReference type="Gene3D" id="1.10.10.1320">
    <property type="entry name" value="Anti-sigma factor, zinc-finger domain"/>
    <property type="match status" value="1"/>
</dbReference>
<comment type="caution">
    <text evidence="5">The sequence shown here is derived from an EMBL/GenBank/DDBJ whole genome shotgun (WGS) entry which is preliminary data.</text>
</comment>
<keyword evidence="3" id="KW-1133">Transmembrane helix</keyword>
<dbReference type="InterPro" id="IPR027383">
    <property type="entry name" value="Znf_put"/>
</dbReference>
<feature type="transmembrane region" description="Helical" evidence="3">
    <location>
        <begin position="213"/>
        <end position="233"/>
    </location>
</feature>
<organism evidence="5 6">
    <name type="scientific">Rugosimonospora acidiphila</name>
    <dbReference type="NCBI Taxonomy" id="556531"/>
    <lineage>
        <taxon>Bacteria</taxon>
        <taxon>Bacillati</taxon>
        <taxon>Actinomycetota</taxon>
        <taxon>Actinomycetes</taxon>
        <taxon>Micromonosporales</taxon>
        <taxon>Micromonosporaceae</taxon>
        <taxon>Rugosimonospora</taxon>
    </lineage>
</organism>
<feature type="transmembrane region" description="Helical" evidence="3">
    <location>
        <begin position="121"/>
        <end position="141"/>
    </location>
</feature>
<accession>A0ABP9RIY2</accession>
<feature type="transmembrane region" description="Helical" evidence="3">
    <location>
        <begin position="161"/>
        <end position="183"/>
    </location>
</feature>
<dbReference type="EMBL" id="BAABJQ010000002">
    <property type="protein sequence ID" value="GAA5178607.1"/>
    <property type="molecule type" value="Genomic_DNA"/>
</dbReference>
<dbReference type="Pfam" id="PF13490">
    <property type="entry name" value="zf-HC2"/>
    <property type="match status" value="1"/>
</dbReference>
<evidence type="ECO:0000256" key="1">
    <source>
        <dbReference type="ARBA" id="ARBA00023015"/>
    </source>
</evidence>
<name>A0ABP9RIY2_9ACTN</name>
<feature type="transmembrane region" description="Helical" evidence="3">
    <location>
        <begin position="190"/>
        <end position="207"/>
    </location>
</feature>
<evidence type="ECO:0000259" key="4">
    <source>
        <dbReference type="Pfam" id="PF13490"/>
    </source>
</evidence>
<dbReference type="RefSeq" id="WP_345625869.1">
    <property type="nucleotide sequence ID" value="NZ_BAABJQ010000002.1"/>
</dbReference>
<keyword evidence="3" id="KW-0472">Membrane</keyword>
<keyword evidence="1" id="KW-0805">Transcription regulation</keyword>
<gene>
    <name evidence="5" type="ORF">GCM10023322_06170</name>
</gene>
<keyword evidence="6" id="KW-1185">Reference proteome</keyword>